<dbReference type="InterPro" id="IPR000682">
    <property type="entry name" value="PCMT"/>
</dbReference>
<proteinExistence type="inferred from homology"/>
<organism evidence="4 5">
    <name type="scientific">Hyphococcus luteus</name>
    <dbReference type="NCBI Taxonomy" id="2058213"/>
    <lineage>
        <taxon>Bacteria</taxon>
        <taxon>Pseudomonadati</taxon>
        <taxon>Pseudomonadota</taxon>
        <taxon>Alphaproteobacteria</taxon>
        <taxon>Parvularculales</taxon>
        <taxon>Parvularculaceae</taxon>
        <taxon>Hyphococcus</taxon>
    </lineage>
</organism>
<dbReference type="GO" id="GO:0005737">
    <property type="term" value="C:cytoplasm"/>
    <property type="evidence" value="ECO:0007669"/>
    <property type="project" value="TreeGrafter"/>
</dbReference>
<dbReference type="GO" id="GO:0032259">
    <property type="term" value="P:methylation"/>
    <property type="evidence" value="ECO:0007669"/>
    <property type="project" value="UniProtKB-KW"/>
</dbReference>
<keyword evidence="5" id="KW-1185">Reference proteome</keyword>
<sequence length="217" mass="23354">MDFKAARRRMVDSQVRTNDVTDLRLQTALETIPRENFLPAGLRDQAYVERELAYAPGRAMMTVRDFAKLVDAADPAAGDLCLAVAAGTGYSTAVLARLVDMVVAVEGDEALAAAAQENLTRLGVSNAAVLNTDNAKGAADQGPYDLIFIDGVIEKRPEALLAQLKDGGRLAAIQRKNDVSRGVIYWRSGDAFGCKEKFDASVKIVLPGFAAEKTFVF</sequence>
<protein>
    <recommendedName>
        <fullName evidence="2">Protein-L-isoaspartate O-methyltransferase</fullName>
    </recommendedName>
    <alternativeName>
        <fullName evidence="3">Protein L-isoaspartyl methyltransferase</fullName>
    </alternativeName>
</protein>
<reference evidence="4 5" key="1">
    <citation type="submission" date="2017-12" db="EMBL/GenBank/DDBJ databases">
        <authorList>
            <person name="Hurst M.R.H."/>
        </authorList>
    </citation>
    <scope>NUCLEOTIDE SEQUENCE [LARGE SCALE GENOMIC DNA]</scope>
    <source>
        <strain evidence="4 5">SY-3-19</strain>
    </source>
</reference>
<dbReference type="Proteomes" id="UP000239504">
    <property type="component" value="Unassembled WGS sequence"/>
</dbReference>
<keyword evidence="4" id="KW-0808">Transferase</keyword>
<evidence type="ECO:0000256" key="3">
    <source>
        <dbReference type="ARBA" id="ARBA00030757"/>
    </source>
</evidence>
<comment type="similarity">
    <text evidence="1">Belongs to the methyltransferase superfamily. L-isoaspartyl/D-aspartyl protein methyltransferase family.</text>
</comment>
<evidence type="ECO:0000256" key="2">
    <source>
        <dbReference type="ARBA" id="ARBA00013346"/>
    </source>
</evidence>
<dbReference type="RefSeq" id="WP_104831406.1">
    <property type="nucleotide sequence ID" value="NZ_PJCH01000015.1"/>
</dbReference>
<dbReference type="EMBL" id="PJCH01000015">
    <property type="protein sequence ID" value="PQA86194.1"/>
    <property type="molecule type" value="Genomic_DNA"/>
</dbReference>
<gene>
    <name evidence="4" type="ORF">CW354_17720</name>
</gene>
<comment type="caution">
    <text evidence="4">The sequence shown here is derived from an EMBL/GenBank/DDBJ whole genome shotgun (WGS) entry which is preliminary data.</text>
</comment>
<dbReference type="AlphaFoldDB" id="A0A2S7K113"/>
<evidence type="ECO:0000313" key="5">
    <source>
        <dbReference type="Proteomes" id="UP000239504"/>
    </source>
</evidence>
<keyword evidence="4" id="KW-0489">Methyltransferase</keyword>
<dbReference type="PANTHER" id="PTHR11579">
    <property type="entry name" value="PROTEIN-L-ISOASPARTATE O-METHYLTRANSFERASE"/>
    <property type="match status" value="1"/>
</dbReference>
<dbReference type="GO" id="GO:0004719">
    <property type="term" value="F:protein-L-isoaspartate (D-aspartate) O-methyltransferase activity"/>
    <property type="evidence" value="ECO:0007669"/>
    <property type="project" value="InterPro"/>
</dbReference>
<name>A0A2S7K113_9PROT</name>
<dbReference type="Pfam" id="PF01135">
    <property type="entry name" value="PCMT"/>
    <property type="match status" value="1"/>
</dbReference>
<dbReference type="SUPFAM" id="SSF53335">
    <property type="entry name" value="S-adenosyl-L-methionine-dependent methyltransferases"/>
    <property type="match status" value="1"/>
</dbReference>
<evidence type="ECO:0000313" key="4">
    <source>
        <dbReference type="EMBL" id="PQA86194.1"/>
    </source>
</evidence>
<accession>A0A2S7K113</accession>
<dbReference type="Gene3D" id="3.40.50.150">
    <property type="entry name" value="Vaccinia Virus protein VP39"/>
    <property type="match status" value="1"/>
</dbReference>
<dbReference type="CDD" id="cd02440">
    <property type="entry name" value="AdoMet_MTases"/>
    <property type="match status" value="1"/>
</dbReference>
<dbReference type="PANTHER" id="PTHR11579:SF18">
    <property type="entry name" value="PROTEIN-L-ISOASPARTATE O-METHYLTRANSFERASE"/>
    <property type="match status" value="1"/>
</dbReference>
<dbReference type="InterPro" id="IPR029063">
    <property type="entry name" value="SAM-dependent_MTases_sf"/>
</dbReference>
<evidence type="ECO:0000256" key="1">
    <source>
        <dbReference type="ARBA" id="ARBA00005369"/>
    </source>
</evidence>
<dbReference type="OrthoDB" id="9798496at2"/>